<keyword evidence="5" id="KW-1185">Reference proteome</keyword>
<feature type="domain" description="N-acetyltransferase" evidence="3">
    <location>
        <begin position="1"/>
        <end position="145"/>
    </location>
</feature>
<reference evidence="4 5" key="1">
    <citation type="submission" date="2017-03" db="EMBL/GenBank/DDBJ databases">
        <authorList>
            <person name="Afonso C.L."/>
            <person name="Miller P.J."/>
            <person name="Scott M.A."/>
            <person name="Spackman E."/>
            <person name="Goraichik I."/>
            <person name="Dimitrov K.M."/>
            <person name="Suarez D.L."/>
            <person name="Swayne D.E."/>
        </authorList>
    </citation>
    <scope>NUCLEOTIDE SEQUENCE [LARGE SCALE GENOMIC DNA]</scope>
    <source>
        <strain evidence="4 5">CECT 8397</strain>
    </source>
</reference>
<dbReference type="CDD" id="cd04301">
    <property type="entry name" value="NAT_SF"/>
    <property type="match status" value="1"/>
</dbReference>
<dbReference type="Pfam" id="PF00583">
    <property type="entry name" value="Acetyltransf_1"/>
    <property type="match status" value="1"/>
</dbReference>
<protein>
    <submittedName>
        <fullName evidence="4">Acetyltransferase (GNAT) family protein</fullName>
    </submittedName>
</protein>
<name>A0A1Y5SV27_9RHOB</name>
<dbReference type="InterPro" id="IPR016181">
    <property type="entry name" value="Acyl_CoA_acyltransferase"/>
</dbReference>
<evidence type="ECO:0000259" key="3">
    <source>
        <dbReference type="PROSITE" id="PS51186"/>
    </source>
</evidence>
<dbReference type="Proteomes" id="UP000193623">
    <property type="component" value="Unassembled WGS sequence"/>
</dbReference>
<dbReference type="PROSITE" id="PS51186">
    <property type="entry name" value="GNAT"/>
    <property type="match status" value="1"/>
</dbReference>
<evidence type="ECO:0000256" key="1">
    <source>
        <dbReference type="ARBA" id="ARBA00022679"/>
    </source>
</evidence>
<proteinExistence type="predicted"/>
<dbReference type="AlphaFoldDB" id="A0A1Y5SV27"/>
<evidence type="ECO:0000256" key="2">
    <source>
        <dbReference type="ARBA" id="ARBA00023315"/>
    </source>
</evidence>
<evidence type="ECO:0000313" key="5">
    <source>
        <dbReference type="Proteomes" id="UP000193623"/>
    </source>
</evidence>
<dbReference type="GO" id="GO:0016747">
    <property type="term" value="F:acyltransferase activity, transferring groups other than amino-acyl groups"/>
    <property type="evidence" value="ECO:0007669"/>
    <property type="project" value="InterPro"/>
</dbReference>
<dbReference type="InterPro" id="IPR050832">
    <property type="entry name" value="Bact_Acetyltransf"/>
</dbReference>
<dbReference type="EMBL" id="FWFT01000004">
    <property type="protein sequence ID" value="SLN49213.1"/>
    <property type="molecule type" value="Genomic_DNA"/>
</dbReference>
<dbReference type="RefSeq" id="WP_085864950.1">
    <property type="nucleotide sequence ID" value="NZ_FWFT01000004.1"/>
</dbReference>
<evidence type="ECO:0000313" key="4">
    <source>
        <dbReference type="EMBL" id="SLN49213.1"/>
    </source>
</evidence>
<keyword evidence="1 4" id="KW-0808">Transferase</keyword>
<sequence>MIVRPLEQADWSAWDALYAGYADFYQVDQTPQMRALVWEWIMDPAHEVDGLVAADGDTLIGFAHIRPFARPLAAQTGLFLDDLFVSPAARGSGAAQTLIEAVRVRAAADGHGTVRWITAHDNARARKVYDTLAAPIPFTTYDMDV</sequence>
<keyword evidence="2" id="KW-0012">Acyltransferase</keyword>
<gene>
    <name evidence="4" type="ORF">PSJ8397_02542</name>
</gene>
<dbReference type="InterPro" id="IPR000182">
    <property type="entry name" value="GNAT_dom"/>
</dbReference>
<organism evidence="4 5">
    <name type="scientific">Pseudooctadecabacter jejudonensis</name>
    <dbReference type="NCBI Taxonomy" id="1391910"/>
    <lineage>
        <taxon>Bacteria</taxon>
        <taxon>Pseudomonadati</taxon>
        <taxon>Pseudomonadota</taxon>
        <taxon>Alphaproteobacteria</taxon>
        <taxon>Rhodobacterales</taxon>
        <taxon>Paracoccaceae</taxon>
        <taxon>Pseudooctadecabacter</taxon>
    </lineage>
</organism>
<accession>A0A1Y5SV27</accession>
<dbReference type="PANTHER" id="PTHR43877:SF2">
    <property type="entry name" value="AMINOALKYLPHOSPHONATE N-ACETYLTRANSFERASE-RELATED"/>
    <property type="match status" value="1"/>
</dbReference>
<dbReference type="Gene3D" id="3.40.630.30">
    <property type="match status" value="1"/>
</dbReference>
<dbReference type="PANTHER" id="PTHR43877">
    <property type="entry name" value="AMINOALKYLPHOSPHONATE N-ACETYLTRANSFERASE-RELATED-RELATED"/>
    <property type="match status" value="1"/>
</dbReference>
<dbReference type="SUPFAM" id="SSF55729">
    <property type="entry name" value="Acyl-CoA N-acyltransferases (Nat)"/>
    <property type="match status" value="1"/>
</dbReference>